<evidence type="ECO:0000313" key="7">
    <source>
        <dbReference type="EMBL" id="KXT11875.1"/>
    </source>
</evidence>
<comment type="similarity">
    <text evidence="1">Belongs to the CCM1 family.</text>
</comment>
<evidence type="ECO:0000256" key="2">
    <source>
        <dbReference type="ARBA" id="ARBA00022737"/>
    </source>
</evidence>
<proteinExistence type="inferred from homology"/>
<dbReference type="EMBL" id="LFZO01000176">
    <property type="protein sequence ID" value="KXT11875.1"/>
    <property type="molecule type" value="Genomic_DNA"/>
</dbReference>
<dbReference type="InterPro" id="IPR011990">
    <property type="entry name" value="TPR-like_helical_dom_sf"/>
</dbReference>
<feature type="compositionally biased region" description="Basic and acidic residues" evidence="6">
    <location>
        <begin position="112"/>
        <end position="124"/>
    </location>
</feature>
<dbReference type="STRING" id="113226.A0A139IBB9"/>
<dbReference type="PROSITE" id="PS51375">
    <property type="entry name" value="PPR"/>
    <property type="match status" value="2"/>
</dbReference>
<evidence type="ECO:0000256" key="3">
    <source>
        <dbReference type="ARBA" id="ARBA00044493"/>
    </source>
</evidence>
<dbReference type="Proteomes" id="UP000073492">
    <property type="component" value="Unassembled WGS sequence"/>
</dbReference>
<keyword evidence="2" id="KW-0677">Repeat</keyword>
<evidence type="ECO:0000256" key="5">
    <source>
        <dbReference type="PROSITE-ProRule" id="PRU00708"/>
    </source>
</evidence>
<dbReference type="InterPro" id="IPR002885">
    <property type="entry name" value="PPR_rpt"/>
</dbReference>
<sequence>MLEPAGACLKAGARDALTCASAAKKAARSQRQLHQAFWSHGAGHLGLPPYAVSTTPPHDLPRRQDSTTARSKRLARDQKSETSHLPPDGVYLDFLYPPPTLNWANRVNGQLKEPRETRNARRLPEGFVQASRRYSSRPRVRRVSVHGPKSPGEGEDQAGSNKIGLGELSSDTDPEHDGQAGNTAAKQFASEYAMGDLLPSGTKVSGLDTWPEKTSDETFPATFAAELAENSTSKQSVETVRHREEGAILEHLAGPLPRFESAQDRLIRLRCILATNAPKASSELVDHTWKLYVSLTSDDRDDLRLTERFLSWLSEIPSTDVLAHIITLFWSIPLEKRTLPLYQTACQVFLNSESSRELAITLHDEAVSHLANVSHLSSSIFFIVMQRDLWHLALRIFRASESQRNSRQHDLFLVKIAEHGNLEVAYGLTMHLKTMSEHERQSWLPMWAHIAKQACQQALQDRVPAVLKTKMRYLYSISQFLSQWVPEHTRFFEKLLAHRLSLLDEYLHSYALPSRHPWSSPIVSHLYHCYRQMPNAKLNEDLLLILVKMCGVRSYFKGADIETKQNVTIDLVVNDWQRWYGKLRLDAVHTLLSLASQDARKDRVESWFHYLERNYSQYEDQKAVFWTRIHVHARASDLASARTAFENARAAAKTHNDEPDLACWNSLLLAYARSDDLDGALSLLKTAVHDVGLVPNRKTFEPVFNMLAPRGDVPGTEYLIEQFYDLTGDPAQAWLAQSHISALCFARQPHKAEEAMKDVVGRFHSGEIRDDVTGCCNALLAYHAKLYNIDAVTRTYRWMKSEGIRLNGKSYVYLLQALIAFRQSNSAWLIVKTVMRREGCPATAAHYATVMIGYMRTGEYERAIQVYKTMLANNVRTDAFSKAKYIRAQTLQEAQMQDRSAPQQSLGVKNRSLPMAKKVLHRVVGELSDRDLAETRSNGLSSADNIGGMFESIIWAHGARGRLEEAKSMFEQSQRLMQKFGRTQTPGFRLHVALMNAYLHAKAYEQVEAYWHVVKEQADRIAPVTAVPELRRPEQRRPKKKLVEPASEAAFRLNAPVVEAASSDDRAELGFSADAKPAPPPKAMPDLAMKTNTVPKGASSLGPRPAPGRRGILSRPFDLYIAALKAQGRIADMVREFTRLATQGYTFDGNLWNRFIEHLCSAANPPLALLAFTLAERYLIGNFPGWRPEAISGRRRSRRSERAVNTQFMKRRYFAPEQLVPRYRTLLNLGRALIDIQRLEANGWSPDSVNFTPLTDSSDVEVQKLAQSLKRFVGTERQIRQKAPRTVEAVETMPRVDTDKWQRRILRDEG</sequence>
<dbReference type="Gene3D" id="1.25.40.10">
    <property type="entry name" value="Tetratricopeptide repeat domain"/>
    <property type="match status" value="2"/>
</dbReference>
<feature type="region of interest" description="Disordered" evidence="6">
    <location>
        <begin position="48"/>
        <end position="90"/>
    </location>
</feature>
<protein>
    <recommendedName>
        <fullName evidence="9">Pentacotripeptide-repeat region of PRORP domain-containing protein</fullName>
    </recommendedName>
</protein>
<reference evidence="7 8" key="1">
    <citation type="submission" date="2015-07" db="EMBL/GenBank/DDBJ databases">
        <title>Comparative genomics of the Sigatoka disease complex on banana suggests a link between parallel evolutionary changes in Pseudocercospora fijiensis and Pseudocercospora eumusae and increased virulence on the banana host.</title>
        <authorList>
            <person name="Chang T.-C."/>
            <person name="Salvucci A."/>
            <person name="Crous P.W."/>
            <person name="Stergiopoulos I."/>
        </authorList>
    </citation>
    <scope>NUCLEOTIDE SEQUENCE [LARGE SCALE GENOMIC DNA]</scope>
    <source>
        <strain evidence="7 8">CBS 116634</strain>
    </source>
</reference>
<feature type="repeat" description="PPR" evidence="5">
    <location>
        <begin position="660"/>
        <end position="695"/>
    </location>
</feature>
<evidence type="ECO:0008006" key="9">
    <source>
        <dbReference type="Google" id="ProtNLM"/>
    </source>
</evidence>
<comment type="caution">
    <text evidence="7">The sequence shown here is derived from an EMBL/GenBank/DDBJ whole genome shotgun (WGS) entry which is preliminary data.</text>
</comment>
<name>A0A139IBB9_9PEZI</name>
<dbReference type="PANTHER" id="PTHR47447:SF17">
    <property type="entry name" value="OS12G0638900 PROTEIN"/>
    <property type="match status" value="1"/>
</dbReference>
<comment type="subunit">
    <text evidence="4">Binds to mitochondrial small subunit 15S rRNA.</text>
</comment>
<accession>A0A139IBB9</accession>
<feature type="repeat" description="PPR" evidence="5">
    <location>
        <begin position="843"/>
        <end position="877"/>
    </location>
</feature>
<evidence type="ECO:0000256" key="4">
    <source>
        <dbReference type="ARBA" id="ARBA00044511"/>
    </source>
</evidence>
<dbReference type="SUPFAM" id="SSF48452">
    <property type="entry name" value="TPR-like"/>
    <property type="match status" value="1"/>
</dbReference>
<organism evidence="7 8">
    <name type="scientific">Pseudocercospora musae</name>
    <dbReference type="NCBI Taxonomy" id="113226"/>
    <lineage>
        <taxon>Eukaryota</taxon>
        <taxon>Fungi</taxon>
        <taxon>Dikarya</taxon>
        <taxon>Ascomycota</taxon>
        <taxon>Pezizomycotina</taxon>
        <taxon>Dothideomycetes</taxon>
        <taxon>Dothideomycetidae</taxon>
        <taxon>Mycosphaerellales</taxon>
        <taxon>Mycosphaerellaceae</taxon>
        <taxon>Pseudocercospora</taxon>
    </lineage>
</organism>
<comment type="function">
    <text evidence="3">Regulates mitochondrial small subunit maturation by controlling 15S rRNA 5'-end processing. Localizes to the 5' precursor of the 15S rRNA in a position that is subsequently occupied by mS47 in the mature yeast mtSSU. Uses structure and sequence-specific RNA recognition, binding to a single-stranded region of the precursor and specifically recognizing bases -6 to -1. The exchange of Ccm1 for mS47 is coupled to the irreversible removal of precursor rRNA that is accompanied by conformational changes of the mitoribosomal proteins uS5m and mS26. These conformational changes signal completion of 5'-end rRNA processing through protection of the mature 5'-end of the 15S rRNA and stabilization of mS47. The removal of the 5' precursor together with the dissociation of Ccm1 may be catalyzed by the 5'-3' exoribonuclease Pet127. Involved in the specific removal of group I introns in mitochondrial encoded transcripts.</text>
</comment>
<evidence type="ECO:0000256" key="1">
    <source>
        <dbReference type="ARBA" id="ARBA00006192"/>
    </source>
</evidence>
<feature type="region of interest" description="Disordered" evidence="6">
    <location>
        <begin position="110"/>
        <end position="183"/>
    </location>
</feature>
<gene>
    <name evidence="7" type="ORF">AC579_5193</name>
</gene>
<keyword evidence="8" id="KW-1185">Reference proteome</keyword>
<dbReference type="NCBIfam" id="TIGR00756">
    <property type="entry name" value="PPR"/>
    <property type="match status" value="1"/>
</dbReference>
<feature type="compositionally biased region" description="Basic residues" evidence="6">
    <location>
        <begin position="134"/>
        <end position="144"/>
    </location>
</feature>
<dbReference type="PANTHER" id="PTHR47447">
    <property type="entry name" value="OS03G0856100 PROTEIN"/>
    <property type="match status" value="1"/>
</dbReference>
<evidence type="ECO:0000256" key="6">
    <source>
        <dbReference type="SAM" id="MobiDB-lite"/>
    </source>
</evidence>
<evidence type="ECO:0000313" key="8">
    <source>
        <dbReference type="Proteomes" id="UP000073492"/>
    </source>
</evidence>
<dbReference type="OrthoDB" id="185373at2759"/>
<dbReference type="Pfam" id="PF01535">
    <property type="entry name" value="PPR"/>
    <property type="match status" value="2"/>
</dbReference>